<dbReference type="PANTHER" id="PTHR21027:SF1">
    <property type="entry name" value="TRNA-SPLICING ENDONUCLEASE SUBUNIT SEN54"/>
    <property type="match status" value="1"/>
</dbReference>
<dbReference type="EMBL" id="VAHF01000002">
    <property type="protein sequence ID" value="TXG70307.1"/>
    <property type="molecule type" value="Genomic_DNA"/>
</dbReference>
<dbReference type="OrthoDB" id="408683at2759"/>
<protein>
    <submittedName>
        <fullName evidence="2">Uncharacterized protein</fullName>
    </submittedName>
</protein>
<evidence type="ECO:0000256" key="1">
    <source>
        <dbReference type="SAM" id="SignalP"/>
    </source>
</evidence>
<dbReference type="InterPro" id="IPR024337">
    <property type="entry name" value="tRNA_splic_suSen54"/>
</dbReference>
<feature type="signal peptide" evidence="1">
    <location>
        <begin position="1"/>
        <end position="21"/>
    </location>
</feature>
<reference evidence="3" key="1">
    <citation type="journal article" date="2019" name="Gigascience">
        <title>De novo genome assembly of the endangered Acer yangbiense, a plant species with extremely small populations endemic to Yunnan Province, China.</title>
        <authorList>
            <person name="Yang J."/>
            <person name="Wariss H.M."/>
            <person name="Tao L."/>
            <person name="Zhang R."/>
            <person name="Yun Q."/>
            <person name="Hollingsworth P."/>
            <person name="Dao Z."/>
            <person name="Luo G."/>
            <person name="Guo H."/>
            <person name="Ma Y."/>
            <person name="Sun W."/>
        </authorList>
    </citation>
    <scope>NUCLEOTIDE SEQUENCE [LARGE SCALE GENOMIC DNA]</scope>
    <source>
        <strain evidence="3">cv. Malutang</strain>
    </source>
</reference>
<proteinExistence type="predicted"/>
<evidence type="ECO:0000313" key="3">
    <source>
        <dbReference type="Proteomes" id="UP000323000"/>
    </source>
</evidence>
<feature type="chain" id="PRO_5023082299" evidence="1">
    <location>
        <begin position="22"/>
        <end position="122"/>
    </location>
</feature>
<keyword evidence="3" id="KW-1185">Reference proteome</keyword>
<dbReference type="AlphaFoldDB" id="A0A5C7ILM3"/>
<accession>A0A5C7ILM3</accession>
<sequence>MLKRFCRFLAEIGALLLLVDDDTSLSHLKSLGYIIGRHGVPWTMKVSKGKCVNDTDDFVSLQGSPERNGVVDIELIEESSVIDLFNNLQIHEVRLVSDVYLPNSKFKKSSQSDPSFVLCSTR</sequence>
<dbReference type="GO" id="GO:0000214">
    <property type="term" value="C:tRNA-intron endonuclease complex"/>
    <property type="evidence" value="ECO:0007669"/>
    <property type="project" value="TreeGrafter"/>
</dbReference>
<dbReference type="Proteomes" id="UP000323000">
    <property type="component" value="Chromosome 2"/>
</dbReference>
<keyword evidence="1" id="KW-0732">Signal</keyword>
<name>A0A5C7ILM3_9ROSI</name>
<organism evidence="2 3">
    <name type="scientific">Acer yangbiense</name>
    <dbReference type="NCBI Taxonomy" id="1000413"/>
    <lineage>
        <taxon>Eukaryota</taxon>
        <taxon>Viridiplantae</taxon>
        <taxon>Streptophyta</taxon>
        <taxon>Embryophyta</taxon>
        <taxon>Tracheophyta</taxon>
        <taxon>Spermatophyta</taxon>
        <taxon>Magnoliopsida</taxon>
        <taxon>eudicotyledons</taxon>
        <taxon>Gunneridae</taxon>
        <taxon>Pentapetalae</taxon>
        <taxon>rosids</taxon>
        <taxon>malvids</taxon>
        <taxon>Sapindales</taxon>
        <taxon>Sapindaceae</taxon>
        <taxon>Hippocastanoideae</taxon>
        <taxon>Acereae</taxon>
        <taxon>Acer</taxon>
    </lineage>
</organism>
<comment type="caution">
    <text evidence="2">The sequence shown here is derived from an EMBL/GenBank/DDBJ whole genome shotgun (WGS) entry which is preliminary data.</text>
</comment>
<dbReference type="PANTHER" id="PTHR21027">
    <property type="entry name" value="TRNA-SPLICING ENDONUCLEASE SUBUNIT SEN54"/>
    <property type="match status" value="1"/>
</dbReference>
<dbReference type="GO" id="GO:0000379">
    <property type="term" value="P:tRNA-type intron splice site recognition and cleavage"/>
    <property type="evidence" value="ECO:0007669"/>
    <property type="project" value="TreeGrafter"/>
</dbReference>
<evidence type="ECO:0000313" key="2">
    <source>
        <dbReference type="EMBL" id="TXG70307.1"/>
    </source>
</evidence>
<gene>
    <name evidence="2" type="ORF">EZV62_005242</name>
</gene>